<dbReference type="PANTHER" id="PTHR30065:SF1">
    <property type="entry name" value="SURFACE PRESENTATION OF ANTIGENS PROTEIN SPAR"/>
    <property type="match status" value="1"/>
</dbReference>
<evidence type="ECO:0000313" key="8">
    <source>
        <dbReference type="EMBL" id="MBZ6066692.1"/>
    </source>
</evidence>
<evidence type="ECO:0000313" key="9">
    <source>
        <dbReference type="Proteomes" id="UP000774958"/>
    </source>
</evidence>
<evidence type="ECO:0000256" key="5">
    <source>
        <dbReference type="ARBA" id="ARBA00022989"/>
    </source>
</evidence>
<reference evidence="8 9" key="1">
    <citation type="submission" date="2021-09" db="EMBL/GenBank/DDBJ databases">
        <title>Aeromonas schubertii isolated from Asian sea bass.</title>
        <authorList>
            <person name="Pinpimai K."/>
        </authorList>
    </citation>
    <scope>NUCLEOTIDE SEQUENCE [LARGE SCALE GENOMIC DNA]</scope>
    <source>
        <strain evidence="8 9">CHULA2021a</strain>
    </source>
</reference>
<sequence>MMADELQGVLLAYTLLLPRFMACFVMLPVLGKQMLGGTLIRNGVICSLALYAYPTVTVQPELQSDAVTLMLLIGKEVVLGLLIGFVATIPFWAIEAAGFLIDNQRGAAMASLINPSLGSQSSPTGLLLTQALVTLFFSGGAFLSLLAALFHSYATWPVASFFPEVGSQWVDFFYGQFSQMLLLAGLLAAPLLIAMFLAEFGLALISRFAPSLNVFVLAMPIKSAVASLLLVIYCALMMDHAYEAVQLAMEPVLILKPVLEMGR</sequence>
<evidence type="ECO:0000256" key="7">
    <source>
        <dbReference type="RuleBase" id="RU362072"/>
    </source>
</evidence>
<feature type="transmembrane region" description="Helical" evidence="7">
    <location>
        <begin position="77"/>
        <end position="101"/>
    </location>
</feature>
<keyword evidence="5 7" id="KW-1133">Transmembrane helix</keyword>
<comment type="caution">
    <text evidence="8">The sequence shown here is derived from an EMBL/GenBank/DDBJ whole genome shotgun (WGS) entry which is preliminary data.</text>
</comment>
<evidence type="ECO:0000256" key="4">
    <source>
        <dbReference type="ARBA" id="ARBA00022692"/>
    </source>
</evidence>
<dbReference type="Proteomes" id="UP000774958">
    <property type="component" value="Unassembled WGS sequence"/>
</dbReference>
<accession>A0ABS7VBC2</accession>
<dbReference type="NCBIfam" id="TIGR01401">
    <property type="entry name" value="fliR_like_III"/>
    <property type="match status" value="1"/>
</dbReference>
<dbReference type="InterPro" id="IPR006304">
    <property type="entry name" value="T3SS_SpaR/YscT"/>
</dbReference>
<feature type="transmembrane region" description="Helical" evidence="7">
    <location>
        <begin position="6"/>
        <end position="27"/>
    </location>
</feature>
<gene>
    <name evidence="8" type="primary">sctT</name>
    <name evidence="8" type="ORF">LA374_10795</name>
</gene>
<dbReference type="PANTHER" id="PTHR30065">
    <property type="entry name" value="FLAGELLAR BIOSYNTHETIC PROTEIN FLIR"/>
    <property type="match status" value="1"/>
</dbReference>
<keyword evidence="9" id="KW-1185">Reference proteome</keyword>
<feature type="transmembrane region" description="Helical" evidence="7">
    <location>
        <begin position="39"/>
        <end position="57"/>
    </location>
</feature>
<proteinExistence type="inferred from homology"/>
<dbReference type="PRINTS" id="PR00953">
    <property type="entry name" value="TYPE3IMRPROT"/>
</dbReference>
<feature type="transmembrane region" description="Helical" evidence="7">
    <location>
        <begin position="212"/>
        <end position="238"/>
    </location>
</feature>
<keyword evidence="3 7" id="KW-1003">Cell membrane</keyword>
<feature type="transmembrane region" description="Helical" evidence="7">
    <location>
        <begin position="180"/>
        <end position="205"/>
    </location>
</feature>
<comment type="subcellular location">
    <subcellularLocation>
        <location evidence="1 7">Cell membrane</location>
        <topology evidence="1 7">Multi-pass membrane protein</topology>
    </subcellularLocation>
</comment>
<keyword evidence="6 7" id="KW-0472">Membrane</keyword>
<evidence type="ECO:0000256" key="6">
    <source>
        <dbReference type="ARBA" id="ARBA00023136"/>
    </source>
</evidence>
<evidence type="ECO:0000256" key="2">
    <source>
        <dbReference type="ARBA" id="ARBA00009772"/>
    </source>
</evidence>
<dbReference type="EMBL" id="JAIRBT010000012">
    <property type="protein sequence ID" value="MBZ6066692.1"/>
    <property type="molecule type" value="Genomic_DNA"/>
</dbReference>
<feature type="transmembrane region" description="Helical" evidence="7">
    <location>
        <begin position="126"/>
        <end position="150"/>
    </location>
</feature>
<protein>
    <submittedName>
        <fullName evidence="8">Type III secretion system export apparatus subunit SctT</fullName>
    </submittedName>
</protein>
<dbReference type="Pfam" id="PF01311">
    <property type="entry name" value="Bac_export_1"/>
    <property type="match status" value="1"/>
</dbReference>
<name>A0ABS7VBC2_9GAMM</name>
<dbReference type="InterPro" id="IPR002010">
    <property type="entry name" value="T3SS_IM_R"/>
</dbReference>
<organism evidence="8 9">
    <name type="scientific">Aeromonas schubertii</name>
    <dbReference type="NCBI Taxonomy" id="652"/>
    <lineage>
        <taxon>Bacteria</taxon>
        <taxon>Pseudomonadati</taxon>
        <taxon>Pseudomonadota</taxon>
        <taxon>Gammaproteobacteria</taxon>
        <taxon>Aeromonadales</taxon>
        <taxon>Aeromonadaceae</taxon>
        <taxon>Aeromonas</taxon>
    </lineage>
</organism>
<comment type="similarity">
    <text evidence="2 7">Belongs to the FliR/MopE/SpaR family.</text>
</comment>
<evidence type="ECO:0000256" key="3">
    <source>
        <dbReference type="ARBA" id="ARBA00022475"/>
    </source>
</evidence>
<evidence type="ECO:0000256" key="1">
    <source>
        <dbReference type="ARBA" id="ARBA00004651"/>
    </source>
</evidence>
<keyword evidence="4 7" id="KW-0812">Transmembrane</keyword>